<evidence type="ECO:0000313" key="8">
    <source>
        <dbReference type="Proteomes" id="UP000746535"/>
    </source>
</evidence>
<evidence type="ECO:0008006" key="9">
    <source>
        <dbReference type="Google" id="ProtNLM"/>
    </source>
</evidence>
<dbReference type="Pfam" id="PF03421">
    <property type="entry name" value="Acetyltransf_14"/>
    <property type="match status" value="1"/>
</dbReference>
<feature type="region of interest" description="Disordered" evidence="6">
    <location>
        <begin position="127"/>
        <end position="165"/>
    </location>
</feature>
<comment type="catalytic activity">
    <reaction evidence="4">
        <text>L-threonyl-[protein] + acetyl-CoA = O-acetyl-L-threonyl-[protein] + CoA</text>
        <dbReference type="Rhea" id="RHEA:65340"/>
        <dbReference type="Rhea" id="RHEA-COMP:11060"/>
        <dbReference type="Rhea" id="RHEA-COMP:16780"/>
        <dbReference type="ChEBI" id="CHEBI:30013"/>
        <dbReference type="ChEBI" id="CHEBI:57287"/>
        <dbReference type="ChEBI" id="CHEBI:57288"/>
        <dbReference type="ChEBI" id="CHEBI:141025"/>
    </reaction>
    <physiologicalReaction direction="left-to-right" evidence="4">
        <dbReference type="Rhea" id="RHEA:65341"/>
    </physiologicalReaction>
</comment>
<evidence type="ECO:0000256" key="4">
    <source>
        <dbReference type="ARBA" id="ARBA00048364"/>
    </source>
</evidence>
<comment type="similarity">
    <text evidence="3">Belongs to the acetyltransferase YopJ family.</text>
</comment>
<feature type="compositionally biased region" description="Basic and acidic residues" evidence="6">
    <location>
        <begin position="133"/>
        <end position="146"/>
    </location>
</feature>
<comment type="caution">
    <text evidence="7">The sequence shown here is derived from an EMBL/GenBank/DDBJ whole genome shotgun (WGS) entry which is preliminary data.</text>
</comment>
<dbReference type="RefSeq" id="WP_168084512.1">
    <property type="nucleotide sequence ID" value="NZ_JAAVJI010000007.1"/>
</dbReference>
<name>A0ABX0YEW2_9PSED</name>
<comment type="catalytic activity">
    <reaction evidence="5">
        <text>L-seryl-[protein] + acetyl-CoA = O-acetyl-L-seryl-[protein] + CoA</text>
        <dbReference type="Rhea" id="RHEA:59392"/>
        <dbReference type="Rhea" id="RHEA-COMP:9863"/>
        <dbReference type="Rhea" id="RHEA-COMP:15352"/>
        <dbReference type="ChEBI" id="CHEBI:29999"/>
        <dbReference type="ChEBI" id="CHEBI:57287"/>
        <dbReference type="ChEBI" id="CHEBI:57288"/>
        <dbReference type="ChEBI" id="CHEBI:141128"/>
    </reaction>
    <physiologicalReaction direction="left-to-right" evidence="5">
        <dbReference type="Rhea" id="RHEA:59393"/>
    </physiologicalReaction>
</comment>
<gene>
    <name evidence="7" type="ORF">HBH25_13935</name>
</gene>
<sequence length="177" mass="19807">MKSGHSLIGMEPGSSNNGGPAMMAFRIEMALQEHLPDAKFAMLEVNQQSTEYDCGMFSLDYAVKMNKAVLAFEKLHNDNCAGTLQGKDASNIVPHTEVDKILPAIFMKHIQGNRRLAELLQTRPELESTPVNKRNETLSQRVERHGASRTTSSGDTKIRNESIAHQREKYVRRALNL</sequence>
<dbReference type="Proteomes" id="UP000746535">
    <property type="component" value="Unassembled WGS sequence"/>
</dbReference>
<organism evidence="7 8">
    <name type="scientific">Pseudomonas quercus</name>
    <dbReference type="NCBI Taxonomy" id="2722792"/>
    <lineage>
        <taxon>Bacteria</taxon>
        <taxon>Pseudomonadati</taxon>
        <taxon>Pseudomonadota</taxon>
        <taxon>Gammaproteobacteria</taxon>
        <taxon>Pseudomonadales</taxon>
        <taxon>Pseudomonadaceae</taxon>
        <taxon>Pseudomonas</taxon>
    </lineage>
</organism>
<reference evidence="7 8" key="1">
    <citation type="submission" date="2020-03" db="EMBL/GenBank/DDBJ databases">
        <authorList>
            <person name="Wang L."/>
            <person name="He N."/>
            <person name="Li Y."/>
            <person name="Fang Y."/>
            <person name="Zhang F."/>
        </authorList>
    </citation>
    <scope>NUCLEOTIDE SEQUENCE [LARGE SCALE GENOMIC DNA]</scope>
    <source>
        <strain evidence="8">hsmgli-8</strain>
    </source>
</reference>
<keyword evidence="2" id="KW-0012">Acyltransferase</keyword>
<proteinExistence type="inferred from homology"/>
<keyword evidence="1" id="KW-0808">Transferase</keyword>
<keyword evidence="8" id="KW-1185">Reference proteome</keyword>
<evidence type="ECO:0000256" key="2">
    <source>
        <dbReference type="ARBA" id="ARBA00023315"/>
    </source>
</evidence>
<evidence type="ECO:0000256" key="1">
    <source>
        <dbReference type="ARBA" id="ARBA00022679"/>
    </source>
</evidence>
<dbReference type="InterPro" id="IPR005083">
    <property type="entry name" value="YopJ-like"/>
</dbReference>
<dbReference type="Gene3D" id="1.10.418.20">
    <property type="match status" value="1"/>
</dbReference>
<dbReference type="EMBL" id="JAAVJI010000007">
    <property type="protein sequence ID" value="NJP01948.1"/>
    <property type="molecule type" value="Genomic_DNA"/>
</dbReference>
<accession>A0ABX0YEW2</accession>
<feature type="compositionally biased region" description="Basic and acidic residues" evidence="6">
    <location>
        <begin position="156"/>
        <end position="165"/>
    </location>
</feature>
<protein>
    <recommendedName>
        <fullName evidence="9">YopJ Serine/Threonine acetyltransferase</fullName>
    </recommendedName>
</protein>
<evidence type="ECO:0000313" key="7">
    <source>
        <dbReference type="EMBL" id="NJP01948.1"/>
    </source>
</evidence>
<evidence type="ECO:0000256" key="3">
    <source>
        <dbReference type="ARBA" id="ARBA00023785"/>
    </source>
</evidence>
<evidence type="ECO:0000256" key="5">
    <source>
        <dbReference type="ARBA" id="ARBA00048662"/>
    </source>
</evidence>
<evidence type="ECO:0000256" key="6">
    <source>
        <dbReference type="SAM" id="MobiDB-lite"/>
    </source>
</evidence>